<keyword evidence="3" id="KW-1185">Reference proteome</keyword>
<proteinExistence type="predicted"/>
<dbReference type="AlphaFoldDB" id="A0A162WWZ6"/>
<dbReference type="Proteomes" id="UP000076837">
    <property type="component" value="Unassembled WGS sequence"/>
</dbReference>
<feature type="region of interest" description="Disordered" evidence="1">
    <location>
        <begin position="1"/>
        <end position="150"/>
    </location>
</feature>
<feature type="compositionally biased region" description="Low complexity" evidence="1">
    <location>
        <begin position="129"/>
        <end position="142"/>
    </location>
</feature>
<feature type="region of interest" description="Disordered" evidence="1">
    <location>
        <begin position="194"/>
        <end position="242"/>
    </location>
</feature>
<comment type="caution">
    <text evidence="2">The sequence shown here is derived from an EMBL/GenBank/DDBJ whole genome shotgun (WGS) entry which is preliminary data.</text>
</comment>
<name>A0A162WWZ6_DIDRA</name>
<evidence type="ECO:0000256" key="1">
    <source>
        <dbReference type="SAM" id="MobiDB-lite"/>
    </source>
</evidence>
<dbReference type="OrthoDB" id="3788888at2759"/>
<organism evidence="2 3">
    <name type="scientific">Didymella rabiei</name>
    <name type="common">Chickpea ascochyta blight fungus</name>
    <name type="synonym">Mycosphaerella rabiei</name>
    <dbReference type="NCBI Taxonomy" id="5454"/>
    <lineage>
        <taxon>Eukaryota</taxon>
        <taxon>Fungi</taxon>
        <taxon>Dikarya</taxon>
        <taxon>Ascomycota</taxon>
        <taxon>Pezizomycotina</taxon>
        <taxon>Dothideomycetes</taxon>
        <taxon>Pleosporomycetidae</taxon>
        <taxon>Pleosporales</taxon>
        <taxon>Pleosporineae</taxon>
        <taxon>Didymellaceae</taxon>
        <taxon>Ascochyta</taxon>
    </lineage>
</organism>
<protein>
    <submittedName>
        <fullName evidence="2">Uncharacterized protein</fullName>
    </submittedName>
</protein>
<feature type="compositionally biased region" description="Polar residues" evidence="1">
    <location>
        <begin position="22"/>
        <end position="36"/>
    </location>
</feature>
<feature type="compositionally biased region" description="Gly residues" evidence="1">
    <location>
        <begin position="219"/>
        <end position="228"/>
    </location>
</feature>
<evidence type="ECO:0000313" key="3">
    <source>
        <dbReference type="Proteomes" id="UP000076837"/>
    </source>
</evidence>
<sequence length="266" mass="29182">MPPSTTPQEAPPSRNFSYPARQRTTTLLPQHSQDNPPMTPNDSRRFLPLLPSSVFSRSASNLHSESHPNADYDFFYQSPQRPGTARTVTSYSVPDLTLTALPPPPLPPLPNQGLQPMNIQPPSPRKSIKSPPRSPTKSTKGSGWRRVGRKIKRVFKFGRQRKRGSREVEGQGKVLDIGSPYDFQHLETHGFESLRTGAPASGHGTTMGQVGAESRDAEQGGGARGGALGRLDFEGTAIEDDGMSEWEDYEGDTRNFFRPDTSRSGA</sequence>
<dbReference type="EMBL" id="JYNV01000297">
    <property type="protein sequence ID" value="KZM19252.1"/>
    <property type="molecule type" value="Genomic_DNA"/>
</dbReference>
<reference evidence="2 3" key="1">
    <citation type="journal article" date="2016" name="Sci. Rep.">
        <title>Draft genome sequencing and secretome analysis of fungal phytopathogen Ascochyta rabiei provides insight into the necrotrophic effector repertoire.</title>
        <authorList>
            <person name="Verma S."/>
            <person name="Gazara R.K."/>
            <person name="Nizam S."/>
            <person name="Parween S."/>
            <person name="Chattopadhyay D."/>
            <person name="Verma P.K."/>
        </authorList>
    </citation>
    <scope>NUCLEOTIDE SEQUENCE [LARGE SCALE GENOMIC DNA]</scope>
    <source>
        <strain evidence="2 3">ArDII</strain>
    </source>
</reference>
<evidence type="ECO:0000313" key="2">
    <source>
        <dbReference type="EMBL" id="KZM19252.1"/>
    </source>
</evidence>
<feature type="compositionally biased region" description="Polar residues" evidence="1">
    <location>
        <begin position="53"/>
        <end position="63"/>
    </location>
</feature>
<gene>
    <name evidence="2" type="ORF">ST47_g9581</name>
</gene>
<accession>A0A162WWZ6</accession>
<feature type="compositionally biased region" description="Pro residues" evidence="1">
    <location>
        <begin position="101"/>
        <end position="110"/>
    </location>
</feature>
<feature type="compositionally biased region" description="Polar residues" evidence="1">
    <location>
        <begin position="77"/>
        <end position="92"/>
    </location>
</feature>